<gene>
    <name evidence="2" type="ORF">O181_018487</name>
</gene>
<protein>
    <submittedName>
        <fullName evidence="2">Uncharacterized protein</fullName>
    </submittedName>
</protein>
<feature type="region of interest" description="Disordered" evidence="1">
    <location>
        <begin position="46"/>
        <end position="70"/>
    </location>
</feature>
<dbReference type="EMBL" id="AVOT02005317">
    <property type="protein sequence ID" value="MBW0478772.1"/>
    <property type="molecule type" value="Genomic_DNA"/>
</dbReference>
<evidence type="ECO:0000313" key="3">
    <source>
        <dbReference type="Proteomes" id="UP000765509"/>
    </source>
</evidence>
<evidence type="ECO:0000313" key="2">
    <source>
        <dbReference type="EMBL" id="MBW0478772.1"/>
    </source>
</evidence>
<name>A0A9Q3C9P2_9BASI</name>
<accession>A0A9Q3C9P2</accession>
<keyword evidence="3" id="KW-1185">Reference proteome</keyword>
<sequence>MAHEKQEFQPSLTLGITWSRLPEDISQRDTHQKSYTNYQRMESLQEVQTTGGKGRKNKGEYSHYPSHRRTTEPEIAYSDSFRLTRSKQNRLPSGFITFRKQHIIEKESPLFIIPSTFEDKTRVEGEKQELF</sequence>
<dbReference type="AlphaFoldDB" id="A0A9Q3C9P2"/>
<proteinExistence type="predicted"/>
<reference evidence="2" key="1">
    <citation type="submission" date="2021-03" db="EMBL/GenBank/DDBJ databases">
        <title>Draft genome sequence of rust myrtle Austropuccinia psidii MF-1, a brazilian biotype.</title>
        <authorList>
            <person name="Quecine M.C."/>
            <person name="Pachon D.M.R."/>
            <person name="Bonatelli M.L."/>
            <person name="Correr F.H."/>
            <person name="Franceschini L.M."/>
            <person name="Leite T.F."/>
            <person name="Margarido G.R.A."/>
            <person name="Almeida C.A."/>
            <person name="Ferrarezi J.A."/>
            <person name="Labate C.A."/>
        </authorList>
    </citation>
    <scope>NUCLEOTIDE SEQUENCE</scope>
    <source>
        <strain evidence="2">MF-1</strain>
    </source>
</reference>
<comment type="caution">
    <text evidence="2">The sequence shown here is derived from an EMBL/GenBank/DDBJ whole genome shotgun (WGS) entry which is preliminary data.</text>
</comment>
<evidence type="ECO:0000256" key="1">
    <source>
        <dbReference type="SAM" id="MobiDB-lite"/>
    </source>
</evidence>
<organism evidence="2 3">
    <name type="scientific">Austropuccinia psidii MF-1</name>
    <dbReference type="NCBI Taxonomy" id="1389203"/>
    <lineage>
        <taxon>Eukaryota</taxon>
        <taxon>Fungi</taxon>
        <taxon>Dikarya</taxon>
        <taxon>Basidiomycota</taxon>
        <taxon>Pucciniomycotina</taxon>
        <taxon>Pucciniomycetes</taxon>
        <taxon>Pucciniales</taxon>
        <taxon>Sphaerophragmiaceae</taxon>
        <taxon>Austropuccinia</taxon>
    </lineage>
</organism>
<dbReference type="Proteomes" id="UP000765509">
    <property type="component" value="Unassembled WGS sequence"/>
</dbReference>